<comment type="similarity">
    <text evidence="2">Belongs to the type IA topoisomerase family.</text>
</comment>
<evidence type="ECO:0000256" key="4">
    <source>
        <dbReference type="ARBA" id="ARBA00022723"/>
    </source>
</evidence>
<dbReference type="PANTHER" id="PTHR11390:SF21">
    <property type="entry name" value="DNA TOPOISOMERASE 3-ALPHA"/>
    <property type="match status" value="1"/>
</dbReference>
<evidence type="ECO:0000313" key="17">
    <source>
        <dbReference type="Proteomes" id="UP000268684"/>
    </source>
</evidence>
<feature type="compositionally biased region" description="Basic residues" evidence="13">
    <location>
        <begin position="863"/>
        <end position="874"/>
    </location>
</feature>
<dbReference type="InterPro" id="IPR025589">
    <property type="entry name" value="Toprim_C_rpt"/>
</dbReference>
<feature type="compositionally biased region" description="Basic and acidic residues" evidence="13">
    <location>
        <begin position="832"/>
        <end position="848"/>
    </location>
</feature>
<evidence type="ECO:0000256" key="8">
    <source>
        <dbReference type="ARBA" id="ARBA00023235"/>
    </source>
</evidence>
<dbReference type="Pfam" id="PF01131">
    <property type="entry name" value="Topoisom_bac"/>
    <property type="match status" value="1"/>
</dbReference>
<keyword evidence="7" id="KW-0238">DNA-binding</keyword>
<evidence type="ECO:0000256" key="6">
    <source>
        <dbReference type="ARBA" id="ARBA00023029"/>
    </source>
</evidence>
<evidence type="ECO:0000256" key="10">
    <source>
        <dbReference type="ARBA" id="ARBA00031985"/>
    </source>
</evidence>
<dbReference type="GO" id="GO:0006310">
    <property type="term" value="P:DNA recombination"/>
    <property type="evidence" value="ECO:0007669"/>
    <property type="project" value="TreeGrafter"/>
</dbReference>
<dbReference type="Pfam" id="PF01751">
    <property type="entry name" value="Toprim"/>
    <property type="match status" value="1"/>
</dbReference>
<dbReference type="NCBIfam" id="NF005829">
    <property type="entry name" value="PRK07726.1"/>
    <property type="match status" value="1"/>
</dbReference>
<dbReference type="SMART" id="SM00436">
    <property type="entry name" value="TOP1Bc"/>
    <property type="match status" value="1"/>
</dbReference>
<dbReference type="GO" id="GO:0006281">
    <property type="term" value="P:DNA repair"/>
    <property type="evidence" value="ECO:0007669"/>
    <property type="project" value="TreeGrafter"/>
</dbReference>
<evidence type="ECO:0000256" key="7">
    <source>
        <dbReference type="ARBA" id="ARBA00023125"/>
    </source>
</evidence>
<proteinExistence type="inferred from homology"/>
<dbReference type="Gene3D" id="2.70.20.10">
    <property type="entry name" value="Topoisomerase I, domain 3"/>
    <property type="match status" value="1"/>
</dbReference>
<dbReference type="EC" id="5.6.2.1" evidence="3"/>
<evidence type="ECO:0000256" key="2">
    <source>
        <dbReference type="ARBA" id="ARBA00009446"/>
    </source>
</evidence>
<evidence type="ECO:0000259" key="15">
    <source>
        <dbReference type="PROSITE" id="PS52039"/>
    </source>
</evidence>
<dbReference type="SMART" id="SM00437">
    <property type="entry name" value="TOP1Ac"/>
    <property type="match status" value="1"/>
</dbReference>
<keyword evidence="6" id="KW-0799">Topoisomerase</keyword>
<keyword evidence="17" id="KW-1185">Reference proteome</keyword>
<name>A0AAJ5NCF2_9BURK</name>
<dbReference type="RefSeq" id="WP_122168060.1">
    <property type="nucleotide sequence ID" value="NZ_LR025742.1"/>
</dbReference>
<dbReference type="GO" id="GO:0003677">
    <property type="term" value="F:DNA binding"/>
    <property type="evidence" value="ECO:0007669"/>
    <property type="project" value="UniProtKB-KW"/>
</dbReference>
<dbReference type="GO" id="GO:0003917">
    <property type="term" value="F:DNA topoisomerase type I (single strand cut, ATP-independent) activity"/>
    <property type="evidence" value="ECO:0007669"/>
    <property type="project" value="UniProtKB-EC"/>
</dbReference>
<dbReference type="Proteomes" id="UP000268684">
    <property type="component" value="Chromosome I"/>
</dbReference>
<dbReference type="InterPro" id="IPR006171">
    <property type="entry name" value="TOPRIM_dom"/>
</dbReference>
<keyword evidence="5" id="KW-0460">Magnesium</keyword>
<evidence type="ECO:0000256" key="3">
    <source>
        <dbReference type="ARBA" id="ARBA00012891"/>
    </source>
</evidence>
<comment type="catalytic activity">
    <reaction evidence="1">
        <text>ATP-independent breakage of single-stranded DNA, followed by passage and rejoining.</text>
        <dbReference type="EC" id="5.6.2.1"/>
    </reaction>
</comment>
<evidence type="ECO:0000256" key="1">
    <source>
        <dbReference type="ARBA" id="ARBA00000213"/>
    </source>
</evidence>
<feature type="compositionally biased region" description="Low complexity" evidence="13">
    <location>
        <begin position="850"/>
        <end position="862"/>
    </location>
</feature>
<dbReference type="NCBIfam" id="NF011313">
    <property type="entry name" value="PRK14724.1"/>
    <property type="match status" value="1"/>
</dbReference>
<dbReference type="Gene3D" id="1.10.460.10">
    <property type="entry name" value="Topoisomerase I, domain 2"/>
    <property type="match status" value="1"/>
</dbReference>
<evidence type="ECO:0000256" key="9">
    <source>
        <dbReference type="ARBA" id="ARBA00030003"/>
    </source>
</evidence>
<dbReference type="InterPro" id="IPR013824">
    <property type="entry name" value="Topo_IA_cen_sub1"/>
</dbReference>
<dbReference type="EMBL" id="LR025742">
    <property type="protein sequence ID" value="VBB12348.1"/>
    <property type="molecule type" value="Genomic_DNA"/>
</dbReference>
<evidence type="ECO:0000256" key="13">
    <source>
        <dbReference type="SAM" id="MobiDB-lite"/>
    </source>
</evidence>
<dbReference type="PRINTS" id="PR00417">
    <property type="entry name" value="PRTPISMRASEI"/>
</dbReference>
<evidence type="ECO:0000256" key="12">
    <source>
        <dbReference type="ARBA" id="ARBA00032877"/>
    </source>
</evidence>
<dbReference type="InterPro" id="IPR023406">
    <property type="entry name" value="Topo_IA_AS"/>
</dbReference>
<dbReference type="AlphaFoldDB" id="A0AAJ5NCF2"/>
<feature type="region of interest" description="Disordered" evidence="13">
    <location>
        <begin position="819"/>
        <end position="874"/>
    </location>
</feature>
<gene>
    <name evidence="16" type="primary">topB</name>
    <name evidence="16" type="ORF">BSTAB16_2514</name>
</gene>
<dbReference type="PROSITE" id="PS52039">
    <property type="entry name" value="TOPO_IA_2"/>
    <property type="match status" value="1"/>
</dbReference>
<dbReference type="NCBIfam" id="NF006032">
    <property type="entry name" value="PRK08173.1"/>
    <property type="match status" value="1"/>
</dbReference>
<sequence>MSKALIIAEKPSVANDIARALGGFTKHDEYYESDEFVLSSAVGHLLEIAAPEEYEVKRGKWSFAHLPVIPPHFDLNPIAKSESRLKVLTKLMKRKDVDRLINACDAGREGELIFRLIAQHAKAKQPVQRLWLQSMTPQAIRDGFANLRSDTDMQPLADAARCRSEADWLVGINGTRAMTAFNSKGGGFFLTTVGRVQTPTLSIVVEREEKIRRFIPRDYWEVKAEFACAGGFYEGKWYDPKFKRDEFDPEKRDSRLWSLPAAETIVAACRDQVGTVSEESKPSTQLSPLLFDLTSLQREANGRFGFSAKNTLGLAQALYEKHKVLTYPRTDARALPEDYLSTVESTLEMLKESNNYLPHAKQVLDKGWVKPNKRIFDNSKISDHFAIIPTLQAPKSLSEPEQKLYDLVVKRFLAVFFPAAEFRVTTRITEVAGHHFKTEGKVLVEPGWLQVYGRDAEGADANLVPVQKNEKVKTDEIAAVALVTKPPARYSEATLLSAMEGAGKLVEDDELREAMAAKGLGTPATRAAIIEGLLGEKYLLREGRELIPTAKAFQLMTLLRGLGVKELTAPELTGEWEYKLSQMERGNLGRDAFMQEIARMTQQIVKRAKEYDSDTIPGDYATLETPCPNCGGQVKENYRRFACTKCEFSISKIPGSRQFEIPEVEELLQKKEIGPLSGFRSKMGRPFSAILKLSFDDETKNYKLEFDFGQDQGGEEGEAPDFSAQEPVGACPKCKGRVFEHGMSYVCEHSVANPKTCDFRSGKVILQQEITREQMGKLLADGRTALLPNFKSSRTGRNFKAFLVKQPDGKIGFEFEKKEPKAAAAKKTAKSATKDAETVTEGAEEKPAPARKTAAKTTATKTAARKTTARKTGS</sequence>
<dbReference type="PROSITE" id="PS00396">
    <property type="entry name" value="TOPO_IA_1"/>
    <property type="match status" value="1"/>
</dbReference>
<evidence type="ECO:0000313" key="16">
    <source>
        <dbReference type="EMBL" id="VBB12348.1"/>
    </source>
</evidence>
<dbReference type="InterPro" id="IPR013825">
    <property type="entry name" value="Topo_IA_cen_sub2"/>
</dbReference>
<dbReference type="GO" id="GO:0006265">
    <property type="term" value="P:DNA topological change"/>
    <property type="evidence" value="ECO:0007669"/>
    <property type="project" value="InterPro"/>
</dbReference>
<dbReference type="CDD" id="cd00186">
    <property type="entry name" value="TOP1Ac"/>
    <property type="match status" value="1"/>
</dbReference>
<organism evidence="16 17">
    <name type="scientific">Burkholderia stabilis</name>
    <dbReference type="NCBI Taxonomy" id="95485"/>
    <lineage>
        <taxon>Bacteria</taxon>
        <taxon>Pseudomonadati</taxon>
        <taxon>Pseudomonadota</taxon>
        <taxon>Betaproteobacteria</taxon>
        <taxon>Burkholderiales</taxon>
        <taxon>Burkholderiaceae</taxon>
        <taxon>Burkholderia</taxon>
        <taxon>Burkholderia cepacia complex</taxon>
    </lineage>
</organism>
<dbReference type="SUPFAM" id="SSF56712">
    <property type="entry name" value="Prokaryotic type I DNA topoisomerase"/>
    <property type="match status" value="1"/>
</dbReference>
<reference evidence="16 17" key="1">
    <citation type="submission" date="2017-11" db="EMBL/GenBank/DDBJ databases">
        <authorList>
            <person name="Seth-Smith MB H."/>
        </authorList>
    </citation>
    <scope>NUCLEOTIDE SEQUENCE [LARGE SCALE GENOMIC DNA]</scope>
    <source>
        <strain evidence="16">E</strain>
    </source>
</reference>
<evidence type="ECO:0000256" key="5">
    <source>
        <dbReference type="ARBA" id="ARBA00022842"/>
    </source>
</evidence>
<dbReference type="NCBIfam" id="TIGR01056">
    <property type="entry name" value="topB"/>
    <property type="match status" value="1"/>
</dbReference>
<accession>A0AAJ5NCF2</accession>
<feature type="domain" description="Toprim" evidence="14">
    <location>
        <begin position="3"/>
        <end position="136"/>
    </location>
</feature>
<dbReference type="InterPro" id="IPR034144">
    <property type="entry name" value="TOPRIM_TopoIII"/>
</dbReference>
<dbReference type="InterPro" id="IPR005738">
    <property type="entry name" value="TopoIII"/>
</dbReference>
<dbReference type="InterPro" id="IPR000380">
    <property type="entry name" value="Topo_IA"/>
</dbReference>
<dbReference type="GeneID" id="71054980"/>
<dbReference type="InterPro" id="IPR013497">
    <property type="entry name" value="Topo_IA_cen"/>
</dbReference>
<dbReference type="CDD" id="cd03362">
    <property type="entry name" value="TOPRIM_TopoIA_TopoIII"/>
    <property type="match status" value="1"/>
</dbReference>
<dbReference type="InterPro" id="IPR013826">
    <property type="entry name" value="Topo_IA_cen_sub3"/>
</dbReference>
<dbReference type="InterPro" id="IPR023405">
    <property type="entry name" value="Topo_IA_core_domain"/>
</dbReference>
<dbReference type="InterPro" id="IPR003601">
    <property type="entry name" value="Topo_IA_2"/>
</dbReference>
<dbReference type="Gene3D" id="1.10.290.10">
    <property type="entry name" value="Topoisomerase I, domain 4"/>
    <property type="match status" value="1"/>
</dbReference>
<dbReference type="SMART" id="SM00493">
    <property type="entry name" value="TOPRIM"/>
    <property type="match status" value="1"/>
</dbReference>
<dbReference type="GO" id="GO:0046872">
    <property type="term" value="F:metal ion binding"/>
    <property type="evidence" value="ECO:0007669"/>
    <property type="project" value="UniProtKB-KW"/>
</dbReference>
<evidence type="ECO:0000259" key="14">
    <source>
        <dbReference type="PROSITE" id="PS50880"/>
    </source>
</evidence>
<protein>
    <recommendedName>
        <fullName evidence="3">DNA topoisomerase</fullName>
        <ecNumber evidence="3">5.6.2.1</ecNumber>
    </recommendedName>
    <alternativeName>
        <fullName evidence="12">Omega-protein</fullName>
    </alternativeName>
    <alternativeName>
        <fullName evidence="11">Relaxing enzyme</fullName>
    </alternativeName>
    <alternativeName>
        <fullName evidence="9">Swivelase</fullName>
    </alternativeName>
    <alternativeName>
        <fullName evidence="10">Untwisting enzyme</fullName>
    </alternativeName>
</protein>
<dbReference type="PROSITE" id="PS50880">
    <property type="entry name" value="TOPRIM"/>
    <property type="match status" value="1"/>
</dbReference>
<dbReference type="InterPro" id="IPR003602">
    <property type="entry name" value="Topo_IA_DNA-bd_dom"/>
</dbReference>
<dbReference type="PANTHER" id="PTHR11390">
    <property type="entry name" value="PROKARYOTIC DNA TOPOISOMERASE"/>
    <property type="match status" value="1"/>
</dbReference>
<keyword evidence="8" id="KW-0413">Isomerase</keyword>
<dbReference type="Pfam" id="PF13342">
    <property type="entry name" value="Toprim_Crpt"/>
    <property type="match status" value="2"/>
</dbReference>
<dbReference type="Gene3D" id="3.40.50.140">
    <property type="match status" value="1"/>
</dbReference>
<feature type="domain" description="Topo IA-type catalytic" evidence="15">
    <location>
        <begin position="153"/>
        <end position="605"/>
    </location>
</feature>
<evidence type="ECO:0000256" key="11">
    <source>
        <dbReference type="ARBA" id="ARBA00032235"/>
    </source>
</evidence>
<keyword evidence="4" id="KW-0479">Metal-binding</keyword>
<dbReference type="GO" id="GO:0043597">
    <property type="term" value="C:cytoplasmic replication fork"/>
    <property type="evidence" value="ECO:0007669"/>
    <property type="project" value="TreeGrafter"/>
</dbReference>